<evidence type="ECO:0000256" key="5">
    <source>
        <dbReference type="ARBA" id="ARBA00022989"/>
    </source>
</evidence>
<keyword evidence="5" id="KW-1133">Transmembrane helix</keyword>
<sequence>MEEERLETENQRLADQLSNQVSHLKSLAYDIELETKKHNRLLGGLGWDFDGSQGILSGSMGPVSTRCSSPTSPTAGSCAT</sequence>
<evidence type="ECO:0000256" key="3">
    <source>
        <dbReference type="ARBA" id="ARBA00022692"/>
    </source>
</evidence>
<keyword evidence="6" id="KW-0333">Golgi apparatus</keyword>
<keyword evidence="4" id="KW-0653">Protein transport</keyword>
<proteinExistence type="predicted"/>
<evidence type="ECO:0000256" key="2">
    <source>
        <dbReference type="ARBA" id="ARBA00022448"/>
    </source>
</evidence>
<dbReference type="AlphaFoldDB" id="A0A224YY94"/>
<feature type="region of interest" description="Disordered" evidence="9">
    <location>
        <begin position="60"/>
        <end position="80"/>
    </location>
</feature>
<evidence type="ECO:0000256" key="9">
    <source>
        <dbReference type="SAM" id="MobiDB-lite"/>
    </source>
</evidence>
<dbReference type="GO" id="GO:0000139">
    <property type="term" value="C:Golgi membrane"/>
    <property type="evidence" value="ECO:0007669"/>
    <property type="project" value="UniProtKB-SubCell"/>
</dbReference>
<evidence type="ECO:0000256" key="6">
    <source>
        <dbReference type="ARBA" id="ARBA00023034"/>
    </source>
</evidence>
<dbReference type="CDD" id="cd15853">
    <property type="entry name" value="SNARE_Bet1"/>
    <property type="match status" value="1"/>
</dbReference>
<accession>A0A224YY94</accession>
<keyword evidence="3" id="KW-0812">Transmembrane</keyword>
<keyword evidence="7" id="KW-0472">Membrane</keyword>
<name>A0A224YY94_9ACAR</name>
<protein>
    <submittedName>
        <fullName evidence="10">Golgi vesicular membrane trafficking protein p1</fullName>
    </submittedName>
</protein>
<dbReference type="EMBL" id="GFPF01008147">
    <property type="protein sequence ID" value="MAA19293.1"/>
    <property type="molecule type" value="Transcribed_RNA"/>
</dbReference>
<organism evidence="10">
    <name type="scientific">Rhipicephalus zambeziensis</name>
    <dbReference type="NCBI Taxonomy" id="60191"/>
    <lineage>
        <taxon>Eukaryota</taxon>
        <taxon>Metazoa</taxon>
        <taxon>Ecdysozoa</taxon>
        <taxon>Arthropoda</taxon>
        <taxon>Chelicerata</taxon>
        <taxon>Arachnida</taxon>
        <taxon>Acari</taxon>
        <taxon>Parasitiformes</taxon>
        <taxon>Ixodida</taxon>
        <taxon>Ixodoidea</taxon>
        <taxon>Ixodidae</taxon>
        <taxon>Rhipicephalinae</taxon>
        <taxon>Rhipicephalus</taxon>
        <taxon>Rhipicephalus</taxon>
    </lineage>
</organism>
<evidence type="ECO:0000313" key="10">
    <source>
        <dbReference type="EMBL" id="MAA19293.1"/>
    </source>
</evidence>
<dbReference type="PANTHER" id="PTHR12791">
    <property type="entry name" value="GOLGI SNARE BET1-RELATED"/>
    <property type="match status" value="1"/>
</dbReference>
<evidence type="ECO:0000256" key="8">
    <source>
        <dbReference type="ARBA" id="ARBA00046280"/>
    </source>
</evidence>
<comment type="subcellular location">
    <subcellularLocation>
        <location evidence="8">Endomembrane system</location>
        <topology evidence="8">Single-pass type IV membrane protein</topology>
    </subcellularLocation>
    <subcellularLocation>
        <location evidence="1">Golgi apparatus membrane</location>
    </subcellularLocation>
</comment>
<evidence type="ECO:0000256" key="4">
    <source>
        <dbReference type="ARBA" id="ARBA00022927"/>
    </source>
</evidence>
<dbReference type="Gene3D" id="1.20.5.110">
    <property type="match status" value="1"/>
</dbReference>
<keyword evidence="2" id="KW-0813">Transport</keyword>
<dbReference type="GO" id="GO:0015031">
    <property type="term" value="P:protein transport"/>
    <property type="evidence" value="ECO:0007669"/>
    <property type="project" value="UniProtKB-KW"/>
</dbReference>
<dbReference type="SUPFAM" id="SSF58038">
    <property type="entry name" value="SNARE fusion complex"/>
    <property type="match status" value="1"/>
</dbReference>
<reference evidence="10" key="1">
    <citation type="journal article" date="2017" name="Parasit. Vectors">
        <title>Sialotranscriptomics of Rhipicephalus zambeziensis reveals intricate expression profiles of secretory proteins and suggests tight temporal transcriptional regulation during blood-feeding.</title>
        <authorList>
            <person name="de Castro M.H."/>
            <person name="de Klerk D."/>
            <person name="Pienaar R."/>
            <person name="Rees D.J.G."/>
            <person name="Mans B.J."/>
        </authorList>
    </citation>
    <scope>NUCLEOTIDE SEQUENCE</scope>
    <source>
        <tissue evidence="10">Salivary glands</tissue>
    </source>
</reference>
<dbReference type="InterPro" id="IPR039899">
    <property type="entry name" value="BET1_SNARE"/>
</dbReference>
<feature type="compositionally biased region" description="Polar residues" evidence="9">
    <location>
        <begin position="65"/>
        <end position="80"/>
    </location>
</feature>
<evidence type="ECO:0000256" key="1">
    <source>
        <dbReference type="ARBA" id="ARBA00004394"/>
    </source>
</evidence>
<evidence type="ECO:0000256" key="7">
    <source>
        <dbReference type="ARBA" id="ARBA00023136"/>
    </source>
</evidence>